<evidence type="ECO:0000313" key="5">
    <source>
        <dbReference type="Proteomes" id="UP001139516"/>
    </source>
</evidence>
<dbReference type="Gene3D" id="2.30.30.90">
    <property type="match status" value="1"/>
</dbReference>
<dbReference type="Proteomes" id="UP001139516">
    <property type="component" value="Unassembled WGS sequence"/>
</dbReference>
<dbReference type="RefSeq" id="WP_248667246.1">
    <property type="nucleotide sequence ID" value="NZ_JALPRX010000050.1"/>
</dbReference>
<feature type="domain" description="Ferrous iron transporter FeoA-like" evidence="3">
    <location>
        <begin position="31"/>
        <end position="112"/>
    </location>
</feature>
<accession>A0A9X1Y8P6</accession>
<gene>
    <name evidence="4" type="ORF">M0638_12100</name>
</gene>
<evidence type="ECO:0000313" key="4">
    <source>
        <dbReference type="EMBL" id="MCK8785125.1"/>
    </source>
</evidence>
<dbReference type="SMART" id="SM00899">
    <property type="entry name" value="FeoA"/>
    <property type="match status" value="1"/>
</dbReference>
<dbReference type="InterPro" id="IPR008988">
    <property type="entry name" value="Transcriptional_repressor_C"/>
</dbReference>
<dbReference type="GO" id="GO:0046914">
    <property type="term" value="F:transition metal ion binding"/>
    <property type="evidence" value="ECO:0007669"/>
    <property type="project" value="InterPro"/>
</dbReference>
<keyword evidence="1" id="KW-0408">Iron</keyword>
<organism evidence="4 5">
    <name type="scientific">Roseomonas acroporae</name>
    <dbReference type="NCBI Taxonomy" id="2937791"/>
    <lineage>
        <taxon>Bacteria</taxon>
        <taxon>Pseudomonadati</taxon>
        <taxon>Pseudomonadota</taxon>
        <taxon>Alphaproteobacteria</taxon>
        <taxon>Acetobacterales</taxon>
        <taxon>Roseomonadaceae</taxon>
        <taxon>Roseomonas</taxon>
    </lineage>
</organism>
<sequence length="161" mass="16038">MRDARSPAAAVSDAPSASPTAGAAAPPPALRTLAEAAVGFRGRIHAVRALAGNPAIEPEELERRLLELGFAEGETVEVLHQGLFGRDPIALRIAGTTIALRRREAAALLVEALPDGAEAGGRGTDRREAGKPPAHRPGSAGPGSAGPGTAGPGSAGKDGPA</sequence>
<comment type="caution">
    <text evidence="4">The sequence shown here is derived from an EMBL/GenBank/DDBJ whole genome shotgun (WGS) entry which is preliminary data.</text>
</comment>
<name>A0A9X1Y8P6_9PROT</name>
<proteinExistence type="predicted"/>
<evidence type="ECO:0000259" key="3">
    <source>
        <dbReference type="SMART" id="SM00899"/>
    </source>
</evidence>
<protein>
    <submittedName>
        <fullName evidence="4">Ferrous iron transport protein A</fullName>
    </submittedName>
</protein>
<evidence type="ECO:0000256" key="2">
    <source>
        <dbReference type="SAM" id="MobiDB-lite"/>
    </source>
</evidence>
<reference evidence="4" key="1">
    <citation type="submission" date="2022-04" db="EMBL/GenBank/DDBJ databases">
        <title>Roseomonas acroporae sp. nov., isolated from coral Acropora digitifera.</title>
        <authorList>
            <person name="Sun H."/>
        </authorList>
    </citation>
    <scope>NUCLEOTIDE SEQUENCE</scope>
    <source>
        <strain evidence="4">NAR14</strain>
    </source>
</reference>
<dbReference type="InterPro" id="IPR007167">
    <property type="entry name" value="Fe-transptr_FeoA-like"/>
</dbReference>
<feature type="region of interest" description="Disordered" evidence="2">
    <location>
        <begin position="112"/>
        <end position="161"/>
    </location>
</feature>
<feature type="compositionally biased region" description="Gly residues" evidence="2">
    <location>
        <begin position="140"/>
        <end position="161"/>
    </location>
</feature>
<evidence type="ECO:0000256" key="1">
    <source>
        <dbReference type="ARBA" id="ARBA00023004"/>
    </source>
</evidence>
<dbReference type="EMBL" id="JALPRX010000050">
    <property type="protein sequence ID" value="MCK8785125.1"/>
    <property type="molecule type" value="Genomic_DNA"/>
</dbReference>
<feature type="region of interest" description="Disordered" evidence="2">
    <location>
        <begin position="1"/>
        <end position="27"/>
    </location>
</feature>
<dbReference type="Pfam" id="PF04023">
    <property type="entry name" value="FeoA"/>
    <property type="match status" value="1"/>
</dbReference>
<dbReference type="SUPFAM" id="SSF50037">
    <property type="entry name" value="C-terminal domain of transcriptional repressors"/>
    <property type="match status" value="1"/>
</dbReference>
<dbReference type="AlphaFoldDB" id="A0A9X1Y8P6"/>
<dbReference type="InterPro" id="IPR052713">
    <property type="entry name" value="FeoA"/>
</dbReference>
<keyword evidence="5" id="KW-1185">Reference proteome</keyword>
<dbReference type="PANTHER" id="PTHR42954">
    <property type="entry name" value="FE(2+) TRANSPORT PROTEIN A"/>
    <property type="match status" value="1"/>
</dbReference>
<dbReference type="PANTHER" id="PTHR42954:SF2">
    <property type="entry name" value="FE(2+) TRANSPORT PROTEIN A"/>
    <property type="match status" value="1"/>
</dbReference>
<dbReference type="InterPro" id="IPR038157">
    <property type="entry name" value="FeoA_core_dom"/>
</dbReference>